<dbReference type="PROSITE" id="PS50297">
    <property type="entry name" value="ANK_REP_REGION"/>
    <property type="match status" value="2"/>
</dbReference>
<keyword evidence="6" id="KW-1185">Reference proteome</keyword>
<dbReference type="Pfam" id="PF12796">
    <property type="entry name" value="Ank_2"/>
    <property type="match status" value="1"/>
</dbReference>
<keyword evidence="1" id="KW-0677">Repeat</keyword>
<evidence type="ECO:0000256" key="2">
    <source>
        <dbReference type="ARBA" id="ARBA00023043"/>
    </source>
</evidence>
<feature type="region of interest" description="Disordered" evidence="4">
    <location>
        <begin position="378"/>
        <end position="492"/>
    </location>
</feature>
<name>A0ABR0SIG9_9HYPO</name>
<dbReference type="Gene3D" id="1.25.40.20">
    <property type="entry name" value="Ankyrin repeat-containing domain"/>
    <property type="match status" value="1"/>
</dbReference>
<dbReference type="EMBL" id="JAVFKD010000012">
    <property type="protein sequence ID" value="KAK5991974.1"/>
    <property type="molecule type" value="Genomic_DNA"/>
</dbReference>
<dbReference type="PROSITE" id="PS50088">
    <property type="entry name" value="ANK_REPEAT"/>
    <property type="match status" value="3"/>
</dbReference>
<dbReference type="InterPro" id="IPR051637">
    <property type="entry name" value="Ank_repeat_dom-contain_49"/>
</dbReference>
<feature type="repeat" description="ANK" evidence="3">
    <location>
        <begin position="40"/>
        <end position="73"/>
    </location>
</feature>
<evidence type="ECO:0000313" key="5">
    <source>
        <dbReference type="EMBL" id="KAK5991974.1"/>
    </source>
</evidence>
<feature type="repeat" description="ANK" evidence="3">
    <location>
        <begin position="74"/>
        <end position="106"/>
    </location>
</feature>
<evidence type="ECO:0000313" key="6">
    <source>
        <dbReference type="Proteomes" id="UP001338125"/>
    </source>
</evidence>
<keyword evidence="2 3" id="KW-0040">ANK repeat</keyword>
<dbReference type="SUPFAM" id="SSF48403">
    <property type="entry name" value="Ankyrin repeat"/>
    <property type="match status" value="1"/>
</dbReference>
<protein>
    <submittedName>
        <fullName evidence="5">Ankyrin-3</fullName>
    </submittedName>
</protein>
<reference evidence="5 6" key="1">
    <citation type="submission" date="2024-01" db="EMBL/GenBank/DDBJ databases">
        <title>Complete genome of Cladobotryum mycophilum ATHUM6906.</title>
        <authorList>
            <person name="Christinaki A.C."/>
            <person name="Myridakis A.I."/>
            <person name="Kouvelis V.N."/>
        </authorList>
    </citation>
    <scope>NUCLEOTIDE SEQUENCE [LARGE SCALE GENOMIC DNA]</scope>
    <source>
        <strain evidence="5 6">ATHUM6906</strain>
    </source>
</reference>
<comment type="caution">
    <text evidence="5">The sequence shown here is derived from an EMBL/GenBank/DDBJ whole genome shotgun (WGS) entry which is preliminary data.</text>
</comment>
<evidence type="ECO:0000256" key="3">
    <source>
        <dbReference type="PROSITE-ProRule" id="PRU00023"/>
    </source>
</evidence>
<dbReference type="Pfam" id="PF13637">
    <property type="entry name" value="Ank_4"/>
    <property type="match status" value="1"/>
</dbReference>
<dbReference type="PRINTS" id="PR01415">
    <property type="entry name" value="ANKYRIN"/>
</dbReference>
<accession>A0ABR0SIG9</accession>
<evidence type="ECO:0000256" key="4">
    <source>
        <dbReference type="SAM" id="MobiDB-lite"/>
    </source>
</evidence>
<feature type="compositionally biased region" description="Polar residues" evidence="4">
    <location>
        <begin position="427"/>
        <end position="444"/>
    </location>
</feature>
<feature type="compositionally biased region" description="Polar residues" evidence="4">
    <location>
        <begin position="410"/>
        <end position="420"/>
    </location>
</feature>
<gene>
    <name evidence="5" type="ORF">PT974_05370</name>
</gene>
<evidence type="ECO:0000256" key="1">
    <source>
        <dbReference type="ARBA" id="ARBA00022737"/>
    </source>
</evidence>
<feature type="repeat" description="ANK" evidence="3">
    <location>
        <begin position="108"/>
        <end position="140"/>
    </location>
</feature>
<dbReference type="PANTHER" id="PTHR24180:SF45">
    <property type="entry name" value="POLY [ADP-RIBOSE] POLYMERASE TANKYRASE"/>
    <property type="match status" value="1"/>
</dbReference>
<proteinExistence type="predicted"/>
<dbReference type="Proteomes" id="UP001338125">
    <property type="component" value="Unassembled WGS sequence"/>
</dbReference>
<feature type="compositionally biased region" description="Basic residues" evidence="4">
    <location>
        <begin position="477"/>
        <end position="486"/>
    </location>
</feature>
<dbReference type="InterPro" id="IPR002110">
    <property type="entry name" value="Ankyrin_rpt"/>
</dbReference>
<sequence>MSIVTSPQLLVLQVAQSGQIQKLDKLLGDDRLRIAVKDEEGLTALHWAILNGHKHVVHCFLEEYDADIEAASEDGSRPLFLAVAKGQAEIVQLLVSSGASIDSRNEVNGITALHKACEIEHIHIARFLLENGSLVDERRRDDGYTPLFIAVRVNNVAGDHNAILQLLRSRRVLFKGPKIHGMEAEPESSPIRKHRLPGPDEKDQLLACGGFEATIIKFLIEDRENRYHHQPTSIFELLYEDIISITGPPSQPGAQAFTWYHLPANNMIWVEVLINRLIQEKLSGGFMLDTKLKSDLGLSNTFEGKGQLQKSSPFFNGHCAGKLNHDTRFTWNPSSNEHMVAFVVYKNYETMAKIMNNLKDKVKERKKPKVPWQFFTVHMPTPATKGPASGISSQQDVAKESEPLFKSEPIQLSKTSTLQEISKDDQSNTAKSRSPGSTASGKSHTSQDDKVSLQMDLHMTDAEIETPPQMMSENTKERKKNHRIKNLKCSNQ</sequence>
<organism evidence="5 6">
    <name type="scientific">Cladobotryum mycophilum</name>
    <dbReference type="NCBI Taxonomy" id="491253"/>
    <lineage>
        <taxon>Eukaryota</taxon>
        <taxon>Fungi</taxon>
        <taxon>Dikarya</taxon>
        <taxon>Ascomycota</taxon>
        <taxon>Pezizomycotina</taxon>
        <taxon>Sordariomycetes</taxon>
        <taxon>Hypocreomycetidae</taxon>
        <taxon>Hypocreales</taxon>
        <taxon>Hypocreaceae</taxon>
        <taxon>Cladobotryum</taxon>
    </lineage>
</organism>
<dbReference type="InterPro" id="IPR036770">
    <property type="entry name" value="Ankyrin_rpt-contain_sf"/>
</dbReference>
<dbReference type="SMART" id="SM00248">
    <property type="entry name" value="ANK"/>
    <property type="match status" value="4"/>
</dbReference>
<dbReference type="PANTHER" id="PTHR24180">
    <property type="entry name" value="CYCLIN-DEPENDENT KINASE INHIBITOR 2C-RELATED"/>
    <property type="match status" value="1"/>
</dbReference>